<keyword evidence="2" id="KW-1185">Reference proteome</keyword>
<evidence type="ECO:0008006" key="3">
    <source>
        <dbReference type="Google" id="ProtNLM"/>
    </source>
</evidence>
<protein>
    <recommendedName>
        <fullName evidence="3">DUF4276 family protein</fullName>
    </recommendedName>
</protein>
<accession>A0A7D7LF10</accession>
<dbReference type="AlphaFoldDB" id="A0A7D7LF10"/>
<evidence type="ECO:0000313" key="1">
    <source>
        <dbReference type="EMBL" id="QMS88872.1"/>
    </source>
</evidence>
<proteinExistence type="predicted"/>
<evidence type="ECO:0000313" key="2">
    <source>
        <dbReference type="Proteomes" id="UP000514713"/>
    </source>
</evidence>
<dbReference type="EMBL" id="CP054698">
    <property type="protein sequence ID" value="QMS88872.1"/>
    <property type="molecule type" value="Genomic_DNA"/>
</dbReference>
<gene>
    <name evidence="1" type="ORF">HUN01_15155</name>
</gene>
<sequence>MLLPGPSGTNIVYGATPEFALSRLDENVHPELYIFVEDRDSEIFLREILASNPDSAELLTRLAIVPVGPSNVVQIMGNLAKNNKLPYKSIAVLDGDVVSNGSCITLPGTEAPERVVFKELKQLAWPDLPARFGIGAGTLLTYLDDSMLEPDHHRWTSMVGDRVIKSSTSVWETLVNQWCKSCLNNDVREALFREINNALT</sequence>
<organism evidence="1 2">
    <name type="scientific">Nostoc edaphicum CCNP1411</name>
    <dbReference type="NCBI Taxonomy" id="1472755"/>
    <lineage>
        <taxon>Bacteria</taxon>
        <taxon>Bacillati</taxon>
        <taxon>Cyanobacteriota</taxon>
        <taxon>Cyanophyceae</taxon>
        <taxon>Nostocales</taxon>
        <taxon>Nostocaceae</taxon>
        <taxon>Nostoc</taxon>
    </lineage>
</organism>
<reference evidence="2" key="1">
    <citation type="submission" date="2020-06" db="EMBL/GenBank/DDBJ databases">
        <title>Nostoc edaphicum CCNP1411 genome.</title>
        <authorList>
            <person name="Fidor A."/>
            <person name="Grabski M."/>
            <person name="Gawor J."/>
            <person name="Gromadka R."/>
            <person name="Wegrzyn G."/>
            <person name="Mazur-Marzec H."/>
        </authorList>
    </citation>
    <scope>NUCLEOTIDE SEQUENCE [LARGE SCALE GENOMIC DNA]</scope>
    <source>
        <strain evidence="2">CCNP1411</strain>
    </source>
</reference>
<name>A0A7D7LF10_9NOSO</name>
<dbReference type="Proteomes" id="UP000514713">
    <property type="component" value="Chromosome"/>
</dbReference>
<dbReference type="KEGG" id="ned:HUN01_15155"/>
<dbReference type="RefSeq" id="WP_181931959.1">
    <property type="nucleotide sequence ID" value="NZ_CP054698.1"/>
</dbReference>